<dbReference type="SUPFAM" id="SSF53474">
    <property type="entry name" value="alpha/beta-Hydrolases"/>
    <property type="match status" value="1"/>
</dbReference>
<dbReference type="InterPro" id="IPR000801">
    <property type="entry name" value="Esterase-like"/>
</dbReference>
<evidence type="ECO:0000313" key="1">
    <source>
        <dbReference type="EMBL" id="SHI38531.1"/>
    </source>
</evidence>
<dbReference type="EMBL" id="FQZP01000001">
    <property type="protein sequence ID" value="SHI38531.1"/>
    <property type="molecule type" value="Genomic_DNA"/>
</dbReference>
<accession>A0A1M6AQ18</accession>
<dbReference type="RefSeq" id="WP_149677388.1">
    <property type="nucleotide sequence ID" value="NZ_FQZP01000001.1"/>
</dbReference>
<dbReference type="PANTHER" id="PTHR48098">
    <property type="entry name" value="ENTEROCHELIN ESTERASE-RELATED"/>
    <property type="match status" value="1"/>
</dbReference>
<sequence length="338" mass="38068">MDTEWLDLVVNCGYGHLPASGLPACFYNRKNMKPFRINLTRAYRSILPVMALAILSGLVLCGCKSKYKILLDAGLTVPLTESQVVSLSVESKILGREIPCKVYLPKGYGGGKRYPVWYGLHGHGQSESMWIRDVAMDKVADEMIEADEIQPIIMVFPFTRDATLKEIEEDLRDDGKLDERKWDQFLWKELVPYMDSRFDTVTSAEGRYIGGFSMGGAIALRIAFHHPELFSRVGGYTAAVPSDDFSGKQLEKWLYPNMDPEAVSDVARFAEEKGLANLKVYLEAGNENDPFLNPLQSLHEALLERGVQSEFIIYNGGHSLDNARKCAKDYLRFYVAED</sequence>
<dbReference type="Gene3D" id="3.40.50.1820">
    <property type="entry name" value="alpha/beta hydrolase"/>
    <property type="match status" value="1"/>
</dbReference>
<evidence type="ECO:0000313" key="2">
    <source>
        <dbReference type="Proteomes" id="UP000324781"/>
    </source>
</evidence>
<dbReference type="OrthoDB" id="9777383at2"/>
<keyword evidence="2" id="KW-1185">Reference proteome</keyword>
<proteinExistence type="predicted"/>
<organism evidence="1 2">
    <name type="scientific">Thermoclostridium caenicola</name>
    <dbReference type="NCBI Taxonomy" id="659425"/>
    <lineage>
        <taxon>Bacteria</taxon>
        <taxon>Bacillati</taxon>
        <taxon>Bacillota</taxon>
        <taxon>Clostridia</taxon>
        <taxon>Eubacteriales</taxon>
        <taxon>Oscillospiraceae</taxon>
        <taxon>Thermoclostridium</taxon>
    </lineage>
</organism>
<dbReference type="AlphaFoldDB" id="A0A1M6AQ18"/>
<protein>
    <submittedName>
        <fullName evidence="1">Enterochelin esterase</fullName>
    </submittedName>
</protein>
<reference evidence="1 2" key="1">
    <citation type="submission" date="2016-11" db="EMBL/GenBank/DDBJ databases">
        <authorList>
            <person name="Varghese N."/>
            <person name="Submissions S."/>
        </authorList>
    </citation>
    <scope>NUCLEOTIDE SEQUENCE [LARGE SCALE GENOMIC DNA]</scope>
    <source>
        <strain evidence="1 2">DSM 19027</strain>
    </source>
</reference>
<dbReference type="GO" id="GO:0016747">
    <property type="term" value="F:acyltransferase activity, transferring groups other than amino-acyl groups"/>
    <property type="evidence" value="ECO:0007669"/>
    <property type="project" value="TreeGrafter"/>
</dbReference>
<dbReference type="InterPro" id="IPR029058">
    <property type="entry name" value="AB_hydrolase_fold"/>
</dbReference>
<dbReference type="PANTHER" id="PTHR48098:SF1">
    <property type="entry name" value="DIACYLGLYCEROL ACYLTRANSFERASE_MYCOLYLTRANSFERASE AG85A"/>
    <property type="match status" value="1"/>
</dbReference>
<dbReference type="Proteomes" id="UP000324781">
    <property type="component" value="Unassembled WGS sequence"/>
</dbReference>
<dbReference type="InterPro" id="IPR050583">
    <property type="entry name" value="Mycobacterial_A85_antigen"/>
</dbReference>
<dbReference type="Pfam" id="PF00756">
    <property type="entry name" value="Esterase"/>
    <property type="match status" value="1"/>
</dbReference>
<name>A0A1M6AQ18_9FIRM</name>
<gene>
    <name evidence="1" type="ORF">SAMN05444373_1001121</name>
</gene>